<organism evidence="3 4">
    <name type="scientific">Alectoria fallacina</name>
    <dbReference type="NCBI Taxonomy" id="1903189"/>
    <lineage>
        <taxon>Eukaryota</taxon>
        <taxon>Fungi</taxon>
        <taxon>Dikarya</taxon>
        <taxon>Ascomycota</taxon>
        <taxon>Pezizomycotina</taxon>
        <taxon>Lecanoromycetes</taxon>
        <taxon>OSLEUM clade</taxon>
        <taxon>Lecanoromycetidae</taxon>
        <taxon>Lecanorales</taxon>
        <taxon>Lecanorineae</taxon>
        <taxon>Parmeliaceae</taxon>
        <taxon>Alectoria</taxon>
    </lineage>
</organism>
<keyword evidence="4" id="KW-1185">Reference proteome</keyword>
<dbReference type="Pfam" id="PF26639">
    <property type="entry name" value="Het-6_barrel"/>
    <property type="match status" value="1"/>
</dbReference>
<evidence type="ECO:0000313" key="3">
    <source>
        <dbReference type="EMBL" id="CAF9920834.1"/>
    </source>
</evidence>
<dbReference type="InterPro" id="IPR052895">
    <property type="entry name" value="HetReg/Transcr_Mod"/>
</dbReference>
<feature type="domain" description="Heterokaryon incompatibility" evidence="2">
    <location>
        <begin position="555"/>
        <end position="647"/>
    </location>
</feature>
<reference evidence="3" key="1">
    <citation type="submission" date="2021-03" db="EMBL/GenBank/DDBJ databases">
        <authorList>
            <person name="Tagirdzhanova G."/>
        </authorList>
    </citation>
    <scope>NUCLEOTIDE SEQUENCE</scope>
</reference>
<name>A0A8H3FC24_9LECA</name>
<proteinExistence type="predicted"/>
<gene>
    <name evidence="3" type="ORF">ALECFALPRED_001639</name>
</gene>
<dbReference type="PANTHER" id="PTHR24148">
    <property type="entry name" value="ANKYRIN REPEAT DOMAIN-CONTAINING PROTEIN 39 HOMOLOG-RELATED"/>
    <property type="match status" value="1"/>
</dbReference>
<dbReference type="InterPro" id="IPR010730">
    <property type="entry name" value="HET"/>
</dbReference>
<dbReference type="AlphaFoldDB" id="A0A8H3FC24"/>
<accession>A0A8H3FC24</accession>
<sequence>MLTPTYTQSNADFEINRSTKEEHRNSFGTLVGTVGPYKLWNIVNEVSNIFNSVLHPQLRNQLNEKRSSIRPPRHYRGPREPSNALRCYMVGLTQERASPHVAILCKEKWFRTQARHIILEAGIIQDRGWVGCIRLPYEIRQNGDTSPKPKSPVWIQPFQESISSKRNQHTVAILNFSKNTEIPCGLRIAISGIDGYVRMATLGGIIEINEALFGLSVSHAFSAQIPSYDNSASELESDTESIVLDREDLDPFVRATDSSELLGVMEQHSDIPEASESSDEPTQTSEAEDISSLEFDNDAKKSFMGQRLESELAEWSLGSRETFGNETAYELEWALISLENDHSSTGNDRLANLTWTSSGERFRITSLATKMAPVGTRLLLTTPRGGITAIAINSESSVQLNSCKNYLSLWTVQLDRAEDGDCGSWIVDQSTGELFGMLVATCEAVSEAYILPIKDIFTDIEKVSGRSVKLPALKPITEKEELVAASSRSSREPKSSTITSLGTSNTEVSLLGTSSPLYSPLQADSIRIVTLLPGKPKSTIQCELSICRLNDSTDYEVLSFALERRKSESLINLNGHTIQVNSYLASSIEYLRYADRPRYLWVDDLCVNQKDIEERNSHVALVASIVTQASGVCIWLGKGDKYCHWAFSSYESILDADNFDDSGDGKLMGQVADVFSGLVRTAWFHPGNIQAICLARYATIYCGQNSMPWKAFAEVVTLLATHHYSPSEPSRFLRRPNWLYERNVTTDLNSLFKFVNAVDDLIRWPDHGQIERRSSLEALVMRFSWTIPTNHHDAIYSMLSLARDVTPAPETSTTSIAKTFVDQSSPSLQAVNQLERRSLIVDYAQPFEHVCKDFVQLAIQNSQSLDILCRPWAPQFDRLPSWVPEKSKAVKVMDRDNTMQHVNGEIFSSAFAGPVMSPTYHASKLKRPNFHMSDSSIGAPRMSVEGFTLDVIQAKQTPALMGNIPPGWIDFLGWKDIKGSPPDKAWRTLVGDREPGAGPPPTAFYRRACERTFQRVEPGQGLDTRKEADRRDPITEDFVLRVQTVVWGRRLIRTEKHDLVGLAPGATKKRDVVAILNGLSVPVVLRQVQDAAEGDNVYTLVGECFIYGMMDGEALDLKEAQAIQDQTFVLE</sequence>
<protein>
    <recommendedName>
        <fullName evidence="2">Heterokaryon incompatibility domain-containing protein</fullName>
    </recommendedName>
</protein>
<dbReference type="Pfam" id="PF06985">
    <property type="entry name" value="HET"/>
    <property type="match status" value="1"/>
</dbReference>
<dbReference type="PANTHER" id="PTHR24148:SF64">
    <property type="entry name" value="HETEROKARYON INCOMPATIBILITY DOMAIN-CONTAINING PROTEIN"/>
    <property type="match status" value="1"/>
</dbReference>
<dbReference type="EMBL" id="CAJPDR010000140">
    <property type="protein sequence ID" value="CAF9920834.1"/>
    <property type="molecule type" value="Genomic_DNA"/>
</dbReference>
<feature type="region of interest" description="Disordered" evidence="1">
    <location>
        <begin position="269"/>
        <end position="292"/>
    </location>
</feature>
<evidence type="ECO:0000313" key="4">
    <source>
        <dbReference type="Proteomes" id="UP000664203"/>
    </source>
</evidence>
<dbReference type="Proteomes" id="UP000664203">
    <property type="component" value="Unassembled WGS sequence"/>
</dbReference>
<evidence type="ECO:0000259" key="2">
    <source>
        <dbReference type="Pfam" id="PF06985"/>
    </source>
</evidence>
<evidence type="ECO:0000256" key="1">
    <source>
        <dbReference type="SAM" id="MobiDB-lite"/>
    </source>
</evidence>
<dbReference type="OrthoDB" id="3477286at2759"/>
<comment type="caution">
    <text evidence="3">The sequence shown here is derived from an EMBL/GenBank/DDBJ whole genome shotgun (WGS) entry which is preliminary data.</text>
</comment>